<dbReference type="EMBL" id="JACCFO010000001">
    <property type="protein sequence ID" value="NYI97314.1"/>
    <property type="molecule type" value="Genomic_DNA"/>
</dbReference>
<evidence type="ECO:0000256" key="1">
    <source>
        <dbReference type="SAM" id="MobiDB-lite"/>
    </source>
</evidence>
<dbReference type="Proteomes" id="UP000575985">
    <property type="component" value="Unassembled WGS sequence"/>
</dbReference>
<evidence type="ECO:0000313" key="4">
    <source>
        <dbReference type="Proteomes" id="UP000575985"/>
    </source>
</evidence>
<accession>A0A853BR32</accession>
<feature type="transmembrane region" description="Helical" evidence="2">
    <location>
        <begin position="31"/>
        <end position="50"/>
    </location>
</feature>
<dbReference type="AlphaFoldDB" id="A0A853BR32"/>
<name>A0A853BR32_9ACTN</name>
<feature type="compositionally biased region" description="Pro residues" evidence="1">
    <location>
        <begin position="8"/>
        <end position="18"/>
    </location>
</feature>
<keyword evidence="2" id="KW-1133">Transmembrane helix</keyword>
<evidence type="ECO:0008006" key="5">
    <source>
        <dbReference type="Google" id="ProtNLM"/>
    </source>
</evidence>
<proteinExistence type="predicted"/>
<feature type="region of interest" description="Disordered" evidence="1">
    <location>
        <begin position="1"/>
        <end position="25"/>
    </location>
</feature>
<protein>
    <recommendedName>
        <fullName evidence="5">DUF3558 domain-containing protein</fullName>
    </recommendedName>
</protein>
<sequence length="243" mass="26235">MHESTMPSPVPPPRGPGPRPRRLRGAGRPPVILVALLVSAVSLIGTMVRIETAGPLLPMSKAMDASARPPTHQYSLPRDPCAGATVDQLRRVSAVLPSTGVYVGTSATCDWSAVFSDGTTGGLEISYRSAAPENSEDPLEAEAAAIRRYRQDTVQFTSDNSHTEVEELRYLPDLGEQSMLVYADLNPDPRTPSPMALVFVRQDNMNLTVTAYDSFEGTEGVPDYRGDEDVLLDIAAQALRNVD</sequence>
<evidence type="ECO:0000313" key="3">
    <source>
        <dbReference type="EMBL" id="NYI97314.1"/>
    </source>
</evidence>
<keyword evidence="2" id="KW-0812">Transmembrane</keyword>
<organism evidence="3 4">
    <name type="scientific">Streptomonospora nanhaiensis</name>
    <dbReference type="NCBI Taxonomy" id="1323731"/>
    <lineage>
        <taxon>Bacteria</taxon>
        <taxon>Bacillati</taxon>
        <taxon>Actinomycetota</taxon>
        <taxon>Actinomycetes</taxon>
        <taxon>Streptosporangiales</taxon>
        <taxon>Nocardiopsidaceae</taxon>
        <taxon>Streptomonospora</taxon>
    </lineage>
</organism>
<keyword evidence="2" id="KW-0472">Membrane</keyword>
<comment type="caution">
    <text evidence="3">The sequence shown here is derived from an EMBL/GenBank/DDBJ whole genome shotgun (WGS) entry which is preliminary data.</text>
</comment>
<gene>
    <name evidence="3" type="ORF">HNR12_003591</name>
</gene>
<reference evidence="3 4" key="1">
    <citation type="submission" date="2020-07" db="EMBL/GenBank/DDBJ databases">
        <title>Sequencing the genomes of 1000 actinobacteria strains.</title>
        <authorList>
            <person name="Klenk H.-P."/>
        </authorList>
    </citation>
    <scope>NUCLEOTIDE SEQUENCE [LARGE SCALE GENOMIC DNA]</scope>
    <source>
        <strain evidence="3 4">DSM 45927</strain>
    </source>
</reference>
<evidence type="ECO:0000256" key="2">
    <source>
        <dbReference type="SAM" id="Phobius"/>
    </source>
</evidence>
<dbReference type="RefSeq" id="WP_179768690.1">
    <property type="nucleotide sequence ID" value="NZ_JACCFO010000001.1"/>
</dbReference>
<keyword evidence="4" id="KW-1185">Reference proteome</keyword>